<keyword evidence="3" id="KW-0677">Repeat</keyword>
<evidence type="ECO:0000256" key="3">
    <source>
        <dbReference type="ARBA" id="ARBA00022737"/>
    </source>
</evidence>
<dbReference type="InterPro" id="IPR036236">
    <property type="entry name" value="Znf_C2H2_sf"/>
</dbReference>
<comment type="similarity">
    <text evidence="8">Belongs to the snail C2H2-type zinc-finger protein family.</text>
</comment>
<evidence type="ECO:0000256" key="6">
    <source>
        <dbReference type="ARBA" id="ARBA00023125"/>
    </source>
</evidence>
<dbReference type="GO" id="GO:0005634">
    <property type="term" value="C:nucleus"/>
    <property type="evidence" value="ECO:0007669"/>
    <property type="project" value="UniProtKB-SubCell"/>
</dbReference>
<evidence type="ECO:0000256" key="8">
    <source>
        <dbReference type="ARBA" id="ARBA00037948"/>
    </source>
</evidence>
<keyword evidence="11" id="KW-1185">Reference proteome</keyword>
<dbReference type="GO" id="GO:0008270">
    <property type="term" value="F:zinc ion binding"/>
    <property type="evidence" value="ECO:0007669"/>
    <property type="project" value="UniProtKB-KW"/>
</dbReference>
<dbReference type="InterPro" id="IPR050527">
    <property type="entry name" value="Snail/Krueppel_Znf"/>
</dbReference>
<dbReference type="VEuPathDB" id="VectorBase:PPAI001858"/>
<dbReference type="PROSITE" id="PS00028">
    <property type="entry name" value="ZINC_FINGER_C2H2_1"/>
    <property type="match status" value="2"/>
</dbReference>
<evidence type="ECO:0000313" key="10">
    <source>
        <dbReference type="EnsemblMetazoa" id="PPAI001858-PA"/>
    </source>
</evidence>
<dbReference type="PROSITE" id="PS50157">
    <property type="entry name" value="ZINC_FINGER_C2H2_2"/>
    <property type="match status" value="5"/>
</dbReference>
<sequence length="158" mass="18284">MWHCEHCPYKARKQQSLKEHLKVVHQGVKDFHCPQCSRSFTRADHLKLHILRHEGIKKFKCAVCGLKKVSIGELNTHMNTHTKEKMWSCEYCSYKSPIPRNVSRHVKVVHDGKKDFHCPHCERSFGKAESLRNHVMTHTGEKPHACAELLAHMVTIAS</sequence>
<keyword evidence="7" id="KW-0539">Nucleus</keyword>
<dbReference type="Gene3D" id="3.30.160.60">
    <property type="entry name" value="Classic Zinc Finger"/>
    <property type="match status" value="3"/>
</dbReference>
<dbReference type="Pfam" id="PF00096">
    <property type="entry name" value="zf-C2H2"/>
    <property type="match status" value="1"/>
</dbReference>
<keyword evidence="4" id="KW-0863">Zinc-finger</keyword>
<dbReference type="EMBL" id="AJVK01010941">
    <property type="status" value="NOT_ANNOTATED_CDS"/>
    <property type="molecule type" value="Genomic_DNA"/>
</dbReference>
<evidence type="ECO:0000256" key="7">
    <source>
        <dbReference type="ARBA" id="ARBA00023242"/>
    </source>
</evidence>
<dbReference type="Pfam" id="PF13894">
    <property type="entry name" value="zf-C2H2_4"/>
    <property type="match status" value="1"/>
</dbReference>
<evidence type="ECO:0000256" key="2">
    <source>
        <dbReference type="ARBA" id="ARBA00022723"/>
    </source>
</evidence>
<organism evidence="10 11">
    <name type="scientific">Phlebotomus papatasi</name>
    <name type="common">Sandfly</name>
    <dbReference type="NCBI Taxonomy" id="29031"/>
    <lineage>
        <taxon>Eukaryota</taxon>
        <taxon>Metazoa</taxon>
        <taxon>Ecdysozoa</taxon>
        <taxon>Arthropoda</taxon>
        <taxon>Hexapoda</taxon>
        <taxon>Insecta</taxon>
        <taxon>Pterygota</taxon>
        <taxon>Neoptera</taxon>
        <taxon>Endopterygota</taxon>
        <taxon>Diptera</taxon>
        <taxon>Nematocera</taxon>
        <taxon>Psychodoidea</taxon>
        <taxon>Psychodidae</taxon>
        <taxon>Phlebotomus</taxon>
        <taxon>Phlebotomus</taxon>
    </lineage>
</organism>
<dbReference type="AlphaFoldDB" id="A0A1B0D3D5"/>
<evidence type="ECO:0000256" key="5">
    <source>
        <dbReference type="ARBA" id="ARBA00022833"/>
    </source>
</evidence>
<dbReference type="SMART" id="SM00355">
    <property type="entry name" value="ZnF_C2H2"/>
    <property type="match status" value="5"/>
</dbReference>
<keyword evidence="5" id="KW-0862">Zinc</keyword>
<feature type="domain" description="C2H2-type" evidence="9">
    <location>
        <begin position="87"/>
        <end position="115"/>
    </location>
</feature>
<dbReference type="EnsemblMetazoa" id="PPAI001858-RA">
    <property type="protein sequence ID" value="PPAI001858-PA"/>
    <property type="gene ID" value="PPAI001858"/>
</dbReference>
<name>A0A1B0D3D5_PHLPP</name>
<dbReference type="SUPFAM" id="SSF57667">
    <property type="entry name" value="beta-beta-alpha zinc fingers"/>
    <property type="match status" value="3"/>
</dbReference>
<keyword evidence="2" id="KW-0479">Metal-binding</keyword>
<feature type="domain" description="C2H2-type" evidence="9">
    <location>
        <begin position="59"/>
        <end position="86"/>
    </location>
</feature>
<dbReference type="InterPro" id="IPR013087">
    <property type="entry name" value="Znf_C2H2_type"/>
</dbReference>
<comment type="subcellular location">
    <subcellularLocation>
        <location evidence="1">Nucleus</location>
    </subcellularLocation>
</comment>
<protein>
    <recommendedName>
        <fullName evidence="9">C2H2-type domain-containing protein</fullName>
    </recommendedName>
</protein>
<dbReference type="EMBL" id="AJVK01010942">
    <property type="status" value="NOT_ANNOTATED_CDS"/>
    <property type="molecule type" value="Genomic_DNA"/>
</dbReference>
<dbReference type="Proteomes" id="UP000092462">
    <property type="component" value="Unassembled WGS sequence"/>
</dbReference>
<evidence type="ECO:0000259" key="9">
    <source>
        <dbReference type="PROSITE" id="PS50157"/>
    </source>
</evidence>
<feature type="domain" description="C2H2-type" evidence="9">
    <location>
        <begin position="2"/>
        <end position="30"/>
    </location>
</feature>
<reference evidence="10" key="1">
    <citation type="submission" date="2022-08" db="UniProtKB">
        <authorList>
            <consortium name="EnsemblMetazoa"/>
        </authorList>
    </citation>
    <scope>IDENTIFICATION</scope>
    <source>
        <strain evidence="10">Israel</strain>
    </source>
</reference>
<proteinExistence type="inferred from homology"/>
<dbReference type="GO" id="GO:0000978">
    <property type="term" value="F:RNA polymerase II cis-regulatory region sequence-specific DNA binding"/>
    <property type="evidence" value="ECO:0007669"/>
    <property type="project" value="TreeGrafter"/>
</dbReference>
<keyword evidence="6" id="KW-0238">DNA-binding</keyword>
<dbReference type="PANTHER" id="PTHR24388:SF54">
    <property type="entry name" value="PROTEIN ESCARGOT"/>
    <property type="match status" value="1"/>
</dbReference>
<evidence type="ECO:0000256" key="1">
    <source>
        <dbReference type="ARBA" id="ARBA00004123"/>
    </source>
</evidence>
<evidence type="ECO:0000313" key="11">
    <source>
        <dbReference type="Proteomes" id="UP000092462"/>
    </source>
</evidence>
<evidence type="ECO:0000256" key="4">
    <source>
        <dbReference type="ARBA" id="ARBA00022771"/>
    </source>
</evidence>
<dbReference type="PANTHER" id="PTHR24388">
    <property type="entry name" value="ZINC FINGER PROTEIN"/>
    <property type="match status" value="1"/>
</dbReference>
<dbReference type="GO" id="GO:0000981">
    <property type="term" value="F:DNA-binding transcription factor activity, RNA polymerase II-specific"/>
    <property type="evidence" value="ECO:0007669"/>
    <property type="project" value="TreeGrafter"/>
</dbReference>
<feature type="domain" description="C2H2-type" evidence="9">
    <location>
        <begin position="116"/>
        <end position="143"/>
    </location>
</feature>
<accession>A0A1B0D3D5</accession>
<feature type="domain" description="C2H2-type" evidence="9">
    <location>
        <begin position="31"/>
        <end position="58"/>
    </location>
</feature>
<dbReference type="FunFam" id="3.30.160.60:FF:000100">
    <property type="entry name" value="Zinc finger 45-like"/>
    <property type="match status" value="1"/>
</dbReference>